<reference evidence="8 9" key="2">
    <citation type="submission" date="2020-02" db="EMBL/GenBank/DDBJ databases">
        <title>Erythrobacter dongmakensis sp. nov., isolated from a tidal mudflat.</title>
        <authorList>
            <person name="Kim I.S."/>
        </authorList>
    </citation>
    <scope>NUCLEOTIDE SEQUENCE [LARGE SCALE GENOMIC DNA]</scope>
    <source>
        <strain evidence="8 9">GH3-10</strain>
    </source>
</reference>
<keyword evidence="5 7" id="KW-0472">Membrane</keyword>
<evidence type="ECO:0000256" key="2">
    <source>
        <dbReference type="ARBA" id="ARBA00022475"/>
    </source>
</evidence>
<keyword evidence="4 7" id="KW-1133">Transmembrane helix</keyword>
<feature type="transmembrane region" description="Helical" evidence="7">
    <location>
        <begin position="341"/>
        <end position="363"/>
    </location>
</feature>
<dbReference type="GO" id="GO:0005886">
    <property type="term" value="C:plasma membrane"/>
    <property type="evidence" value="ECO:0007669"/>
    <property type="project" value="UniProtKB-SubCell"/>
</dbReference>
<evidence type="ECO:0000313" key="8">
    <source>
        <dbReference type="EMBL" id="MWV26867.1"/>
    </source>
</evidence>
<keyword evidence="9" id="KW-1185">Reference proteome</keyword>
<feature type="transmembrane region" description="Helical" evidence="7">
    <location>
        <begin position="58"/>
        <end position="76"/>
    </location>
</feature>
<dbReference type="InterPro" id="IPR002293">
    <property type="entry name" value="AA/rel_permease1"/>
</dbReference>
<feature type="transmembrane region" description="Helical" evidence="7">
    <location>
        <begin position="196"/>
        <end position="220"/>
    </location>
</feature>
<feature type="compositionally biased region" description="Low complexity" evidence="6">
    <location>
        <begin position="485"/>
        <end position="502"/>
    </location>
</feature>
<evidence type="ECO:0000256" key="7">
    <source>
        <dbReference type="SAM" id="Phobius"/>
    </source>
</evidence>
<feature type="transmembrane region" description="Helical" evidence="7">
    <location>
        <begin position="439"/>
        <end position="462"/>
    </location>
</feature>
<dbReference type="EMBL" id="WUBR01000001">
    <property type="protein sequence ID" value="MWV26867.1"/>
    <property type="molecule type" value="Genomic_DNA"/>
</dbReference>
<evidence type="ECO:0000256" key="3">
    <source>
        <dbReference type="ARBA" id="ARBA00022692"/>
    </source>
</evidence>
<feature type="region of interest" description="Disordered" evidence="6">
    <location>
        <begin position="482"/>
        <end position="502"/>
    </location>
</feature>
<feature type="transmembrane region" description="Helical" evidence="7">
    <location>
        <begin position="135"/>
        <end position="154"/>
    </location>
</feature>
<dbReference type="Pfam" id="PF13520">
    <property type="entry name" value="AA_permease_2"/>
    <property type="match status" value="1"/>
</dbReference>
<comment type="caution">
    <text evidence="8">The sequence shown here is derived from an EMBL/GenBank/DDBJ whole genome shotgun (WGS) entry which is preliminary data.</text>
</comment>
<dbReference type="RefSeq" id="WP_160484496.1">
    <property type="nucleotide sequence ID" value="NZ_WUBR01000001.1"/>
</dbReference>
<reference evidence="8 9" key="1">
    <citation type="submission" date="2019-12" db="EMBL/GenBank/DDBJ databases">
        <authorList>
            <person name="Lee S.D."/>
        </authorList>
    </citation>
    <scope>NUCLEOTIDE SEQUENCE [LARGE SCALE GENOMIC DNA]</scope>
    <source>
        <strain evidence="8 9">GH3-10</strain>
    </source>
</reference>
<feature type="transmembrane region" description="Helical" evidence="7">
    <location>
        <begin position="24"/>
        <end position="46"/>
    </location>
</feature>
<sequence>MSDDGMRQAEGTGSLSGSLGAGDIIFMILACAAPMGVLAGIIPLALAFGNGAGMPGTQLLVCGVMMLFAMGYVRMIPHVRNAGAFYAYIALSLNKEAGIAAAYVAVTAYICAAASVIGAMAYFAADLFQSAFGLATRWEIWAAITIAAVTWLGYHKISLAAKVLAIALLLEVGLILLIDIMILYHVGLDGLDFSSFMPTTIFAPGLGIALIYAINGCIGFEASAIYQEEARNPRRNIPRATYGAVLILGTFYVLSSWCLVLAVSPEKIKEVAAADPGGLVTSIAAEYLGRIGREAFSLLTVTSLFAAAIGFFNNIARYIYALSRDGLIPQQLGRIHPRHGSPYVACLLLTVVLTVVIGAFAIAGLDPLLSLTTSLSSMGAVGLEILIAATSLSIPLFFARRGEYSFGKTVAPLTGGLIIAVITYLSLDNYSALTGTDLVIVNSLPLLFLVLITMGLLHGIYLRKYRPDIHASVGSTHVEGDVATPADGSAPQSSASAAPSRS</sequence>
<dbReference type="PANTHER" id="PTHR42770">
    <property type="entry name" value="AMINO ACID TRANSPORTER-RELATED"/>
    <property type="match status" value="1"/>
</dbReference>
<dbReference type="Proteomes" id="UP000461409">
    <property type="component" value="Unassembled WGS sequence"/>
</dbReference>
<dbReference type="GO" id="GO:0022857">
    <property type="term" value="F:transmembrane transporter activity"/>
    <property type="evidence" value="ECO:0007669"/>
    <property type="project" value="InterPro"/>
</dbReference>
<dbReference type="PIRSF" id="PIRSF006060">
    <property type="entry name" value="AA_transporter"/>
    <property type="match status" value="1"/>
</dbReference>
<dbReference type="PANTHER" id="PTHR42770:SF16">
    <property type="entry name" value="AMINO ACID PERMEASE"/>
    <property type="match status" value="1"/>
</dbReference>
<keyword evidence="2" id="KW-1003">Cell membrane</keyword>
<feature type="transmembrane region" description="Helical" evidence="7">
    <location>
        <begin position="241"/>
        <end position="263"/>
    </location>
</feature>
<evidence type="ECO:0000256" key="1">
    <source>
        <dbReference type="ARBA" id="ARBA00004651"/>
    </source>
</evidence>
<dbReference type="Gene3D" id="1.20.1740.10">
    <property type="entry name" value="Amino acid/polyamine transporter I"/>
    <property type="match status" value="1"/>
</dbReference>
<proteinExistence type="predicted"/>
<name>A0A844X960_9SPHN</name>
<gene>
    <name evidence="8" type="ORF">GRF63_03010</name>
</gene>
<feature type="transmembrane region" description="Helical" evidence="7">
    <location>
        <begin position="97"/>
        <end position="123"/>
    </location>
</feature>
<feature type="transmembrane region" description="Helical" evidence="7">
    <location>
        <begin position="295"/>
        <end position="320"/>
    </location>
</feature>
<keyword evidence="3 7" id="KW-0812">Transmembrane</keyword>
<evidence type="ECO:0000256" key="6">
    <source>
        <dbReference type="SAM" id="MobiDB-lite"/>
    </source>
</evidence>
<feature type="transmembrane region" description="Helical" evidence="7">
    <location>
        <begin position="375"/>
        <end position="398"/>
    </location>
</feature>
<organism evidence="8 9">
    <name type="scientific">Aurantiacibacter rhizosphaerae</name>
    <dbReference type="NCBI Taxonomy" id="2691582"/>
    <lineage>
        <taxon>Bacteria</taxon>
        <taxon>Pseudomonadati</taxon>
        <taxon>Pseudomonadota</taxon>
        <taxon>Alphaproteobacteria</taxon>
        <taxon>Sphingomonadales</taxon>
        <taxon>Erythrobacteraceae</taxon>
        <taxon>Aurantiacibacter</taxon>
    </lineage>
</organism>
<feature type="transmembrane region" description="Helical" evidence="7">
    <location>
        <begin position="163"/>
        <end position="184"/>
    </location>
</feature>
<protein>
    <submittedName>
        <fullName evidence="8">Amino acid permease</fullName>
    </submittedName>
</protein>
<evidence type="ECO:0000256" key="4">
    <source>
        <dbReference type="ARBA" id="ARBA00022989"/>
    </source>
</evidence>
<dbReference type="InterPro" id="IPR050367">
    <property type="entry name" value="APC_superfamily"/>
</dbReference>
<feature type="transmembrane region" description="Helical" evidence="7">
    <location>
        <begin position="410"/>
        <end position="427"/>
    </location>
</feature>
<evidence type="ECO:0000256" key="5">
    <source>
        <dbReference type="ARBA" id="ARBA00023136"/>
    </source>
</evidence>
<accession>A0A844X960</accession>
<evidence type="ECO:0000313" key="9">
    <source>
        <dbReference type="Proteomes" id="UP000461409"/>
    </source>
</evidence>
<comment type="subcellular location">
    <subcellularLocation>
        <location evidence="1">Cell membrane</location>
        <topology evidence="1">Multi-pass membrane protein</topology>
    </subcellularLocation>
</comment>
<dbReference type="AlphaFoldDB" id="A0A844X960"/>